<feature type="chain" id="PRO_5037579374" evidence="1">
    <location>
        <begin position="18"/>
        <end position="200"/>
    </location>
</feature>
<evidence type="ECO:0000256" key="1">
    <source>
        <dbReference type="SAM" id="SignalP"/>
    </source>
</evidence>
<evidence type="ECO:0000313" key="2">
    <source>
        <dbReference type="EMBL" id="MBO0933947.1"/>
    </source>
</evidence>
<proteinExistence type="predicted"/>
<dbReference type="RefSeq" id="WP_207337912.1">
    <property type="nucleotide sequence ID" value="NZ_JAFMYU010000024.1"/>
</dbReference>
<dbReference type="Proteomes" id="UP000664795">
    <property type="component" value="Unassembled WGS sequence"/>
</dbReference>
<gene>
    <name evidence="2" type="ORF">J2I48_23260</name>
</gene>
<comment type="caution">
    <text evidence="2">The sequence shown here is derived from an EMBL/GenBank/DDBJ whole genome shotgun (WGS) entry which is preliminary data.</text>
</comment>
<accession>A0A939GC94</accession>
<sequence>MRLLTLFMALMPSLALAQTAYDQQIAKHRQAYRAEFLASAGSPLKTQEAVSLLRFYAPDPAYRVVATVLRTPKAQPVAMPTHTGQTSEQVSYAQLSFVLNGQPQTLVVYRSLALANNPLYRDYLFLPFKDGTTGGETYGGGRYLDLRMGEIKNDSLVLDFNKAYNPYCAYSEGYSCPIPPASNKLAVKVLAGERNYDKTH</sequence>
<dbReference type="PANTHER" id="PTHR41913:SF1">
    <property type="entry name" value="DUF1684 DOMAIN-CONTAINING PROTEIN"/>
    <property type="match status" value="1"/>
</dbReference>
<organism evidence="2 3">
    <name type="scientific">Fibrella aquatilis</name>
    <dbReference type="NCBI Taxonomy" id="2817059"/>
    <lineage>
        <taxon>Bacteria</taxon>
        <taxon>Pseudomonadati</taxon>
        <taxon>Bacteroidota</taxon>
        <taxon>Cytophagia</taxon>
        <taxon>Cytophagales</taxon>
        <taxon>Spirosomataceae</taxon>
        <taxon>Fibrella</taxon>
    </lineage>
</organism>
<evidence type="ECO:0000313" key="3">
    <source>
        <dbReference type="Proteomes" id="UP000664795"/>
    </source>
</evidence>
<dbReference type="AlphaFoldDB" id="A0A939GC94"/>
<dbReference type="EMBL" id="JAFMYU010000024">
    <property type="protein sequence ID" value="MBO0933947.1"/>
    <property type="molecule type" value="Genomic_DNA"/>
</dbReference>
<dbReference type="InterPro" id="IPR012467">
    <property type="entry name" value="DUF1684"/>
</dbReference>
<protein>
    <submittedName>
        <fullName evidence="2">DUF1684 domain-containing protein</fullName>
    </submittedName>
</protein>
<name>A0A939GC94_9BACT</name>
<reference evidence="2 3" key="1">
    <citation type="submission" date="2021-03" db="EMBL/GenBank/DDBJ databases">
        <title>Fibrella sp. HMF5036 genome sequencing and assembly.</title>
        <authorList>
            <person name="Kang H."/>
            <person name="Kim H."/>
            <person name="Bae S."/>
            <person name="Joh K."/>
        </authorList>
    </citation>
    <scope>NUCLEOTIDE SEQUENCE [LARGE SCALE GENOMIC DNA]</scope>
    <source>
        <strain evidence="2 3">HMF5036</strain>
    </source>
</reference>
<feature type="signal peptide" evidence="1">
    <location>
        <begin position="1"/>
        <end position="17"/>
    </location>
</feature>
<dbReference type="PANTHER" id="PTHR41913">
    <property type="entry name" value="DUF1684 DOMAIN-CONTAINING PROTEIN"/>
    <property type="match status" value="1"/>
</dbReference>
<dbReference type="Pfam" id="PF07920">
    <property type="entry name" value="DUF1684"/>
    <property type="match status" value="1"/>
</dbReference>
<keyword evidence="3" id="KW-1185">Reference proteome</keyword>
<keyword evidence="1" id="KW-0732">Signal</keyword>